<evidence type="ECO:0000256" key="1">
    <source>
        <dbReference type="SAM" id="MobiDB-lite"/>
    </source>
</evidence>
<dbReference type="AlphaFoldDB" id="A0A2W5T026"/>
<feature type="region of interest" description="Disordered" evidence="1">
    <location>
        <begin position="141"/>
        <end position="166"/>
    </location>
</feature>
<dbReference type="Proteomes" id="UP000249061">
    <property type="component" value="Unassembled WGS sequence"/>
</dbReference>
<evidence type="ECO:0000259" key="2">
    <source>
        <dbReference type="PROSITE" id="PS50006"/>
    </source>
</evidence>
<dbReference type="SUPFAM" id="SSF49879">
    <property type="entry name" value="SMAD/FHA domain"/>
    <property type="match status" value="2"/>
</dbReference>
<dbReference type="PANTHER" id="PTHR23308">
    <property type="entry name" value="NUCLEAR INHIBITOR OF PROTEIN PHOSPHATASE-1"/>
    <property type="match status" value="1"/>
</dbReference>
<dbReference type="Pfam" id="PF00498">
    <property type="entry name" value="FHA"/>
    <property type="match status" value="2"/>
</dbReference>
<feature type="region of interest" description="Disordered" evidence="1">
    <location>
        <begin position="338"/>
        <end position="363"/>
    </location>
</feature>
<feature type="domain" description="FHA" evidence="2">
    <location>
        <begin position="214"/>
        <end position="264"/>
    </location>
</feature>
<proteinExistence type="predicted"/>
<organism evidence="3 4">
    <name type="scientific">Archangium gephyra</name>
    <dbReference type="NCBI Taxonomy" id="48"/>
    <lineage>
        <taxon>Bacteria</taxon>
        <taxon>Pseudomonadati</taxon>
        <taxon>Myxococcota</taxon>
        <taxon>Myxococcia</taxon>
        <taxon>Myxococcales</taxon>
        <taxon>Cystobacterineae</taxon>
        <taxon>Archangiaceae</taxon>
        <taxon>Archangium</taxon>
    </lineage>
</organism>
<dbReference type="Gene3D" id="2.60.200.20">
    <property type="match status" value="2"/>
</dbReference>
<dbReference type="CDD" id="cd00060">
    <property type="entry name" value="FHA"/>
    <property type="match status" value="2"/>
</dbReference>
<accession>A0A2W5T026</accession>
<dbReference type="SUPFAM" id="SSF48452">
    <property type="entry name" value="TPR-like"/>
    <property type="match status" value="1"/>
</dbReference>
<dbReference type="InterPro" id="IPR008984">
    <property type="entry name" value="SMAD_FHA_dom_sf"/>
</dbReference>
<evidence type="ECO:0000313" key="3">
    <source>
        <dbReference type="EMBL" id="PZR09129.1"/>
    </source>
</evidence>
<dbReference type="SMART" id="SM00240">
    <property type="entry name" value="FHA"/>
    <property type="match status" value="2"/>
</dbReference>
<dbReference type="EMBL" id="QFQP01000022">
    <property type="protein sequence ID" value="PZR09129.1"/>
    <property type="molecule type" value="Genomic_DNA"/>
</dbReference>
<sequence>MVERFGVLKLIIEDDEGRKTVVPFVRDEITIGRQEGNTIRLTERNVSRRHARLMRNNGHVLIEDLGSYNGIRINGDRISGQVQVADGDLIQIGDYDLALQAEDAAGLPTVPLESAAGLAQTRKLPETSATMPSLPSIDATQEAADEDISDADEVGKDAPPSLPKHQATAVIRIDQIEAGKKRSVTELDVSEAPRLVILNTDLAGREFACVRTEMKIGRTDDNDIAIDHRSLSRTHCKVVREESGEWRVIDMQSANGLMVNGESYAQVTLRLGDVIELGHVKLKFVGPGDQVNIAPSTSSSVTTESDQPGVSKTPLIAMAIALLVLLIGGGGYMLMKSGEAPTPRKPKDPVAVKPPVAEDPAADEAAKQAAALKAAQRKVDQARGAALDLDFNKAEVLAKDATVDGEPISEALDFLKQLDGERANRNALEAANKALDSGALDKAKVQLDTAKNSKLLKPRYEELEARRVKAVADKLAANTPPPQPVVKNDPPPQPVAKNDPPPQPKVNPVAEPAPTATKNAEADALFKEGNDEKKAKNFERAAIRLERCVKVAPTYAPCYRVLGSVYASIAARDQSISDQQKARKNYERYLELAPPDDEYVPRVKAILENAQ</sequence>
<protein>
    <recommendedName>
        <fullName evidence="2">FHA domain-containing protein</fullName>
    </recommendedName>
</protein>
<dbReference type="InterPro" id="IPR050923">
    <property type="entry name" value="Cell_Proc_Reg/RNA_Proc"/>
</dbReference>
<feature type="compositionally biased region" description="Basic and acidic residues" evidence="1">
    <location>
        <begin position="520"/>
        <end position="533"/>
    </location>
</feature>
<dbReference type="Gene3D" id="1.25.40.10">
    <property type="entry name" value="Tetratricopeptide repeat domain"/>
    <property type="match status" value="1"/>
</dbReference>
<dbReference type="InterPro" id="IPR000253">
    <property type="entry name" value="FHA_dom"/>
</dbReference>
<dbReference type="InterPro" id="IPR011990">
    <property type="entry name" value="TPR-like_helical_dom_sf"/>
</dbReference>
<evidence type="ECO:0000313" key="4">
    <source>
        <dbReference type="Proteomes" id="UP000249061"/>
    </source>
</evidence>
<gene>
    <name evidence="3" type="ORF">DI536_23130</name>
</gene>
<dbReference type="PROSITE" id="PS50006">
    <property type="entry name" value="FHA_DOMAIN"/>
    <property type="match status" value="2"/>
</dbReference>
<comment type="caution">
    <text evidence="3">The sequence shown here is derived from an EMBL/GenBank/DDBJ whole genome shotgun (WGS) entry which is preliminary data.</text>
</comment>
<name>A0A2W5T026_9BACT</name>
<feature type="region of interest" description="Disordered" evidence="1">
    <location>
        <begin position="475"/>
        <end position="533"/>
    </location>
</feature>
<reference evidence="3 4" key="1">
    <citation type="submission" date="2017-08" db="EMBL/GenBank/DDBJ databases">
        <title>Infants hospitalized years apart are colonized by the same room-sourced microbial strains.</title>
        <authorList>
            <person name="Brooks B."/>
            <person name="Olm M.R."/>
            <person name="Firek B.A."/>
            <person name="Baker R."/>
            <person name="Thomas B.C."/>
            <person name="Morowitz M.J."/>
            <person name="Banfield J.F."/>
        </authorList>
    </citation>
    <scope>NUCLEOTIDE SEQUENCE [LARGE SCALE GENOMIC DNA]</scope>
    <source>
        <strain evidence="3">S2_003_000_R2_14</strain>
    </source>
</reference>
<feature type="compositionally biased region" description="Acidic residues" evidence="1">
    <location>
        <begin position="143"/>
        <end position="152"/>
    </location>
</feature>
<feature type="compositionally biased region" description="Pro residues" evidence="1">
    <location>
        <begin position="479"/>
        <end position="505"/>
    </location>
</feature>
<feature type="domain" description="FHA" evidence="2">
    <location>
        <begin position="29"/>
        <end position="78"/>
    </location>
</feature>